<dbReference type="InterPro" id="IPR016461">
    <property type="entry name" value="COMT-like"/>
</dbReference>
<accession>K9WTD7</accession>
<gene>
    <name evidence="6" type="ORF">Cylst_1186</name>
</gene>
<organism evidence="6 7">
    <name type="scientific">Cylindrospermum stagnale PCC 7417</name>
    <dbReference type="NCBI Taxonomy" id="56107"/>
    <lineage>
        <taxon>Bacteria</taxon>
        <taxon>Bacillati</taxon>
        <taxon>Cyanobacteriota</taxon>
        <taxon>Cyanophyceae</taxon>
        <taxon>Nostocales</taxon>
        <taxon>Nostocaceae</taxon>
        <taxon>Cylindrospermum</taxon>
    </lineage>
</organism>
<dbReference type="PANTHER" id="PTHR43712:SF2">
    <property type="entry name" value="O-METHYLTRANSFERASE CICE"/>
    <property type="match status" value="1"/>
</dbReference>
<dbReference type="AlphaFoldDB" id="K9WTD7"/>
<dbReference type="InterPro" id="IPR029063">
    <property type="entry name" value="SAM-dependent_MTases_sf"/>
</dbReference>
<dbReference type="Pfam" id="PF00891">
    <property type="entry name" value="Methyltransf_2"/>
    <property type="match status" value="1"/>
</dbReference>
<feature type="domain" description="O-methyltransferase C-terminal" evidence="4">
    <location>
        <begin position="140"/>
        <end position="329"/>
    </location>
</feature>
<dbReference type="Pfam" id="PF08100">
    <property type="entry name" value="Dimerisation"/>
    <property type="match status" value="1"/>
</dbReference>
<dbReference type="GO" id="GO:0046983">
    <property type="term" value="F:protein dimerization activity"/>
    <property type="evidence" value="ECO:0007669"/>
    <property type="project" value="InterPro"/>
</dbReference>
<name>K9WTD7_9NOST</name>
<dbReference type="InterPro" id="IPR001077">
    <property type="entry name" value="COMT_C"/>
</dbReference>
<evidence type="ECO:0000256" key="3">
    <source>
        <dbReference type="ARBA" id="ARBA00022691"/>
    </source>
</evidence>
<evidence type="ECO:0000256" key="2">
    <source>
        <dbReference type="ARBA" id="ARBA00022679"/>
    </source>
</evidence>
<dbReference type="eggNOG" id="COG0500">
    <property type="taxonomic scope" value="Bacteria"/>
</dbReference>
<proteinExistence type="predicted"/>
<dbReference type="Gene3D" id="1.10.10.10">
    <property type="entry name" value="Winged helix-like DNA-binding domain superfamily/Winged helix DNA-binding domain"/>
    <property type="match status" value="1"/>
</dbReference>
<keyword evidence="7" id="KW-1185">Reference proteome</keyword>
<protein>
    <submittedName>
        <fullName evidence="6">Methylase involved in ubiquinone/menaquinone biosynthesis</fullName>
    </submittedName>
</protein>
<dbReference type="SUPFAM" id="SSF46785">
    <property type="entry name" value="Winged helix' DNA-binding domain"/>
    <property type="match status" value="1"/>
</dbReference>
<evidence type="ECO:0000313" key="7">
    <source>
        <dbReference type="Proteomes" id="UP000010475"/>
    </source>
</evidence>
<evidence type="ECO:0000313" key="6">
    <source>
        <dbReference type="EMBL" id="AFZ23488.1"/>
    </source>
</evidence>
<dbReference type="PROSITE" id="PS51683">
    <property type="entry name" value="SAM_OMT_II"/>
    <property type="match status" value="1"/>
</dbReference>
<feature type="domain" description="O-methyltransferase dimerisation" evidence="5">
    <location>
        <begin position="24"/>
        <end position="99"/>
    </location>
</feature>
<dbReference type="KEGG" id="csg:Cylst_1186"/>
<dbReference type="HOGENOM" id="CLU_005533_4_2_3"/>
<dbReference type="InterPro" id="IPR036388">
    <property type="entry name" value="WH-like_DNA-bd_sf"/>
</dbReference>
<dbReference type="RefSeq" id="WP_015206744.1">
    <property type="nucleotide sequence ID" value="NC_019757.1"/>
</dbReference>
<dbReference type="OrthoDB" id="582216at2"/>
<dbReference type="Gene3D" id="3.40.50.150">
    <property type="entry name" value="Vaccinia Virus protein VP39"/>
    <property type="match status" value="1"/>
</dbReference>
<dbReference type="SUPFAM" id="SSF53335">
    <property type="entry name" value="S-adenosyl-L-methionine-dependent methyltransferases"/>
    <property type="match status" value="1"/>
</dbReference>
<dbReference type="PANTHER" id="PTHR43712">
    <property type="entry name" value="PUTATIVE (AFU_ORTHOLOGUE AFUA_4G14580)-RELATED"/>
    <property type="match status" value="1"/>
</dbReference>
<dbReference type="GO" id="GO:0032259">
    <property type="term" value="P:methylation"/>
    <property type="evidence" value="ECO:0007669"/>
    <property type="project" value="UniProtKB-KW"/>
</dbReference>
<evidence type="ECO:0000259" key="5">
    <source>
        <dbReference type="Pfam" id="PF08100"/>
    </source>
</evidence>
<reference evidence="6 7" key="1">
    <citation type="submission" date="2012-06" db="EMBL/GenBank/DDBJ databases">
        <title>Finished chromosome of genome of Cylindrospermum stagnale PCC 7417.</title>
        <authorList>
            <consortium name="US DOE Joint Genome Institute"/>
            <person name="Gugger M."/>
            <person name="Coursin T."/>
            <person name="Rippka R."/>
            <person name="Tandeau De Marsac N."/>
            <person name="Huntemann M."/>
            <person name="Wei C.-L."/>
            <person name="Han J."/>
            <person name="Detter J.C."/>
            <person name="Han C."/>
            <person name="Tapia R."/>
            <person name="Chen A."/>
            <person name="Kyrpides N."/>
            <person name="Mavromatis K."/>
            <person name="Markowitz V."/>
            <person name="Szeto E."/>
            <person name="Ivanova N."/>
            <person name="Pagani I."/>
            <person name="Pati A."/>
            <person name="Goodwin L."/>
            <person name="Nordberg H.P."/>
            <person name="Cantor M.N."/>
            <person name="Hua S.X."/>
            <person name="Woyke T."/>
            <person name="Kerfeld C.A."/>
        </authorList>
    </citation>
    <scope>NUCLEOTIDE SEQUENCE [LARGE SCALE GENOMIC DNA]</scope>
    <source>
        <strain evidence="6 7">PCC 7417</strain>
    </source>
</reference>
<dbReference type="CDD" id="cd02440">
    <property type="entry name" value="AdoMet_MTases"/>
    <property type="match status" value="1"/>
</dbReference>
<keyword evidence="3" id="KW-0949">S-adenosyl-L-methionine</keyword>
<evidence type="ECO:0000259" key="4">
    <source>
        <dbReference type="Pfam" id="PF00891"/>
    </source>
</evidence>
<dbReference type="STRING" id="56107.Cylst_1186"/>
<dbReference type="Proteomes" id="UP000010475">
    <property type="component" value="Chromosome"/>
</dbReference>
<dbReference type="GO" id="GO:0008171">
    <property type="term" value="F:O-methyltransferase activity"/>
    <property type="evidence" value="ECO:0007669"/>
    <property type="project" value="InterPro"/>
</dbReference>
<keyword evidence="1 6" id="KW-0489">Methyltransferase</keyword>
<dbReference type="InterPro" id="IPR036390">
    <property type="entry name" value="WH_DNA-bd_sf"/>
</dbReference>
<evidence type="ECO:0000256" key="1">
    <source>
        <dbReference type="ARBA" id="ARBA00022603"/>
    </source>
</evidence>
<sequence length="350" mass="39182">MTQQINKSLFDVIQQPQTDGKQVWDVIIGLHAYPTILVAHELKLFPLLAENPRTIEDICQSLNLQIRAISAVLSICTSLGLVQFKENYYALTTVAREYLLETSPTSFCGYFNLMIANADSYSYAGIKKSILTDATQVYNGEDVFEVHEQKDEIARTFTRAMHSASISASLAWPETINLSGYREMLDVAGGSGAHCIGATLKCPSLKAIVFDLAPICQIAQEFINKHGLQGRISTHVGNMWNDPFPSVDLHFYSLIYHDWTPEQCRFLTKKSFDSLEPGGRLIIHEWLFNNERTEPLSTAAYNLMMLLWCAGGQQYSGLELSTMLAEVGFVDIQVKATFGYWSIVTGQKPK</sequence>
<dbReference type="InterPro" id="IPR012967">
    <property type="entry name" value="COMT_dimerisation"/>
</dbReference>
<keyword evidence="6" id="KW-0830">Ubiquinone</keyword>
<keyword evidence="2" id="KW-0808">Transferase</keyword>
<dbReference type="EMBL" id="CP003642">
    <property type="protein sequence ID" value="AFZ23488.1"/>
    <property type="molecule type" value="Genomic_DNA"/>
</dbReference>